<dbReference type="OrthoDB" id="9785707at2"/>
<dbReference type="Gene3D" id="1.10.10.10">
    <property type="entry name" value="Winged helix-like DNA-binding domain superfamily/Winged helix DNA-binding domain"/>
    <property type="match status" value="1"/>
</dbReference>
<dbReference type="InterPro" id="IPR041614">
    <property type="entry name" value="DprA_WH"/>
</dbReference>
<accession>A0A2C9ZZY2</accession>
<gene>
    <name evidence="4" type="ORF">B1199_19620</name>
</gene>
<comment type="similarity">
    <text evidence="1">Belongs to the DprA/Smf family.</text>
</comment>
<keyword evidence="5" id="KW-1185">Reference proteome</keyword>
<dbReference type="InterPro" id="IPR003488">
    <property type="entry name" value="DprA"/>
</dbReference>
<comment type="caution">
    <text evidence="4">The sequence shown here is derived from an EMBL/GenBank/DDBJ whole genome shotgun (WGS) entry which is preliminary data.</text>
</comment>
<protein>
    <submittedName>
        <fullName evidence="4">DNA protecting protein DprA</fullName>
    </submittedName>
</protein>
<dbReference type="PANTHER" id="PTHR43022">
    <property type="entry name" value="PROTEIN SMF"/>
    <property type="match status" value="1"/>
</dbReference>
<feature type="domain" description="DprA winged helix" evidence="3">
    <location>
        <begin position="310"/>
        <end position="356"/>
    </location>
</feature>
<dbReference type="Gene3D" id="3.40.50.450">
    <property type="match status" value="1"/>
</dbReference>
<dbReference type="EMBL" id="MWPV01000007">
    <property type="protein sequence ID" value="OUL56319.1"/>
    <property type="molecule type" value="Genomic_DNA"/>
</dbReference>
<dbReference type="Proteomes" id="UP000194841">
    <property type="component" value="Unassembled WGS sequence"/>
</dbReference>
<dbReference type="Pfam" id="PF17782">
    <property type="entry name" value="WHD_DprA"/>
    <property type="match status" value="1"/>
</dbReference>
<evidence type="ECO:0000313" key="4">
    <source>
        <dbReference type="EMBL" id="OUL56319.1"/>
    </source>
</evidence>
<dbReference type="NCBIfam" id="TIGR00732">
    <property type="entry name" value="dprA"/>
    <property type="match status" value="1"/>
</dbReference>
<evidence type="ECO:0000259" key="2">
    <source>
        <dbReference type="Pfam" id="PF02481"/>
    </source>
</evidence>
<dbReference type="SUPFAM" id="SSF102405">
    <property type="entry name" value="MCP/YpsA-like"/>
    <property type="match status" value="1"/>
</dbReference>
<dbReference type="InterPro" id="IPR057666">
    <property type="entry name" value="DrpA_SLOG"/>
</dbReference>
<organism evidence="4 5">
    <name type="scientific">Pseudoalteromonas ulvae</name>
    <dbReference type="NCBI Taxonomy" id="107327"/>
    <lineage>
        <taxon>Bacteria</taxon>
        <taxon>Pseudomonadati</taxon>
        <taxon>Pseudomonadota</taxon>
        <taxon>Gammaproteobacteria</taxon>
        <taxon>Alteromonadales</taxon>
        <taxon>Pseudoalteromonadaceae</taxon>
        <taxon>Pseudoalteromonas</taxon>
    </lineage>
</organism>
<dbReference type="RefSeq" id="WP_086745829.1">
    <property type="nucleotide sequence ID" value="NZ_MWPV01000007.1"/>
</dbReference>
<name>A0A2C9ZZY2_PSEDV</name>
<evidence type="ECO:0000256" key="1">
    <source>
        <dbReference type="ARBA" id="ARBA00006525"/>
    </source>
</evidence>
<reference evidence="4 5" key="1">
    <citation type="submission" date="2017-02" db="EMBL/GenBank/DDBJ databases">
        <title>Pseudoalteromonas ulvae TC14 Genome.</title>
        <authorList>
            <person name="Molmeret M."/>
        </authorList>
    </citation>
    <scope>NUCLEOTIDE SEQUENCE [LARGE SCALE GENOMIC DNA]</scope>
    <source>
        <strain evidence="4">TC14</strain>
    </source>
</reference>
<dbReference type="AlphaFoldDB" id="A0A2C9ZZY2"/>
<evidence type="ECO:0000259" key="3">
    <source>
        <dbReference type="Pfam" id="PF17782"/>
    </source>
</evidence>
<dbReference type="Pfam" id="PF02481">
    <property type="entry name" value="DNA_processg_A"/>
    <property type="match status" value="1"/>
</dbReference>
<evidence type="ECO:0000313" key="5">
    <source>
        <dbReference type="Proteomes" id="UP000194841"/>
    </source>
</evidence>
<dbReference type="PANTHER" id="PTHR43022:SF1">
    <property type="entry name" value="PROTEIN SMF"/>
    <property type="match status" value="1"/>
</dbReference>
<dbReference type="GO" id="GO:0009294">
    <property type="term" value="P:DNA-mediated transformation"/>
    <property type="evidence" value="ECO:0007669"/>
    <property type="project" value="InterPro"/>
</dbReference>
<sequence length="363" mass="39788">MEEQQKNELKMWLVFYLCKGLGPKKLDLLKQHTELTHLLTFSEAQLASLGLSSDIIKQLLHPNWYYIDTLIDYLSQNAITAIYYSHPCYPSQLKEISAAPLILFCKGNIDLLCKSQIAVVGSRSATPNGIEIASEFASAMSHQGIVVTSGLAGGIDAAAHKGALAVSGETIAVVGTGVDVIYPKKNRLLFEQLLSSGLIVSELLPGTKAHASHFPRRNRIIAGLSLGVLVVEAEIKSGSLITARYAIEQNREVFAVPGSLFNPYSHGCHYLIKQGAKLTETLDDIFEELGLLVKNGLYNKVEVDNLEQVDPVLTQLGYEATSVDVLAERTQIPVEQLLTRLLDLELANQVERVLGGYIKLRSY</sequence>
<proteinExistence type="inferred from homology"/>
<dbReference type="InterPro" id="IPR036388">
    <property type="entry name" value="WH-like_DNA-bd_sf"/>
</dbReference>
<feature type="domain" description="Smf/DprA SLOG" evidence="2">
    <location>
        <begin position="82"/>
        <end position="289"/>
    </location>
</feature>